<feature type="binding site" evidence="14">
    <location>
        <position position="164"/>
    </location>
    <ligand>
        <name>[2Fe-2S] cluster</name>
        <dbReference type="ChEBI" id="CHEBI:190135"/>
        <label>2</label>
    </ligand>
</feature>
<dbReference type="InterPro" id="IPR006058">
    <property type="entry name" value="2Fe2S_fd_BS"/>
</dbReference>
<evidence type="ECO:0000256" key="6">
    <source>
        <dbReference type="ARBA" id="ARBA00022723"/>
    </source>
</evidence>
<evidence type="ECO:0000256" key="5">
    <source>
        <dbReference type="ARBA" id="ARBA00022714"/>
    </source>
</evidence>
<dbReference type="STRING" id="400727.A0A2T7PJI6"/>
<dbReference type="GO" id="GO:0005506">
    <property type="term" value="F:iron ion binding"/>
    <property type="evidence" value="ECO:0007669"/>
    <property type="project" value="InterPro"/>
</dbReference>
<dbReference type="PIRSF" id="PIRSF000127">
    <property type="entry name" value="Xanthine_DH"/>
    <property type="match status" value="1"/>
</dbReference>
<reference evidence="17 18" key="1">
    <citation type="submission" date="2018-04" db="EMBL/GenBank/DDBJ databases">
        <title>The genome of golden apple snail Pomacea canaliculata provides insight into stress tolerance and invasive adaptation.</title>
        <authorList>
            <person name="Liu C."/>
            <person name="Liu B."/>
            <person name="Ren Y."/>
            <person name="Zhang Y."/>
            <person name="Wang H."/>
            <person name="Li S."/>
            <person name="Jiang F."/>
            <person name="Yin L."/>
            <person name="Zhang G."/>
            <person name="Qian W."/>
            <person name="Fan W."/>
        </authorList>
    </citation>
    <scope>NUCLEOTIDE SEQUENCE [LARGE SCALE GENOMIC DNA]</scope>
    <source>
        <strain evidence="17">SZHN2017</strain>
        <tissue evidence="17">Muscle</tissue>
    </source>
</reference>
<keyword evidence="10 14" id="KW-0411">Iron-sulfur</keyword>
<dbReference type="InterPro" id="IPR036318">
    <property type="entry name" value="FAD-bd_PCMH-like_sf"/>
</dbReference>
<dbReference type="SMART" id="SM01008">
    <property type="entry name" value="Ald_Xan_dh_C"/>
    <property type="match status" value="1"/>
</dbReference>
<dbReference type="SMART" id="SM01092">
    <property type="entry name" value="CO_deh_flav_C"/>
    <property type="match status" value="1"/>
</dbReference>
<dbReference type="Proteomes" id="UP000245119">
    <property type="component" value="Linkage Group LG3"/>
</dbReference>
<evidence type="ECO:0000313" key="18">
    <source>
        <dbReference type="Proteomes" id="UP000245119"/>
    </source>
</evidence>
<feature type="binding site" evidence="13">
    <location>
        <position position="997"/>
    </location>
    <ligand>
        <name>substrate</name>
    </ligand>
</feature>
<keyword evidence="9 14" id="KW-0408">Iron</keyword>
<keyword evidence="4" id="KW-0285">Flavoprotein</keyword>
<dbReference type="Gene3D" id="3.30.390.50">
    <property type="entry name" value="CO dehydrogenase flavoprotein, C-terminal domain"/>
    <property type="match status" value="1"/>
</dbReference>
<feature type="binding site" evidence="14">
    <location>
        <position position="196"/>
    </location>
    <ligand>
        <name>[2Fe-2S] cluster</name>
        <dbReference type="ChEBI" id="CHEBI:190135"/>
        <label>2</label>
    </ligand>
</feature>
<dbReference type="InterPro" id="IPR002888">
    <property type="entry name" value="2Fe-2S-bd"/>
</dbReference>
<dbReference type="Gene3D" id="3.30.365.10">
    <property type="entry name" value="Aldehyde oxidase/xanthine dehydrogenase, molybdopterin binding domain"/>
    <property type="match status" value="4"/>
</dbReference>
<keyword evidence="18" id="KW-1185">Reference proteome</keyword>
<feature type="binding site" evidence="14">
    <location>
        <position position="787"/>
    </location>
    <ligand>
        <name>Mo-molybdopterin</name>
        <dbReference type="ChEBI" id="CHEBI:71302"/>
    </ligand>
    <ligandPart>
        <name>Mo</name>
        <dbReference type="ChEBI" id="CHEBI:28685"/>
    </ligandPart>
</feature>
<dbReference type="PROSITE" id="PS51387">
    <property type="entry name" value="FAD_PCMH"/>
    <property type="match status" value="1"/>
</dbReference>
<feature type="active site" description="Proton acceptor" evidence="12">
    <location>
        <position position="1252"/>
    </location>
</feature>
<dbReference type="InterPro" id="IPR036010">
    <property type="entry name" value="2Fe-2S_ferredoxin-like_sf"/>
</dbReference>
<dbReference type="GO" id="GO:0016491">
    <property type="term" value="F:oxidoreductase activity"/>
    <property type="evidence" value="ECO:0007669"/>
    <property type="project" value="UniProtKB-KW"/>
</dbReference>
<keyword evidence="5 14" id="KW-0001">2Fe-2S</keyword>
<evidence type="ECO:0000313" key="17">
    <source>
        <dbReference type="EMBL" id="PVD33596.1"/>
    </source>
</evidence>
<feature type="binding site" evidence="14">
    <location>
        <position position="99"/>
    </location>
    <ligand>
        <name>[2Fe-2S] cluster</name>
        <dbReference type="ChEBI" id="CHEBI:190135"/>
        <label>1</label>
    </ligand>
</feature>
<dbReference type="SUPFAM" id="SSF56003">
    <property type="entry name" value="Molybdenum cofactor-binding domain"/>
    <property type="match status" value="1"/>
</dbReference>
<feature type="domain" description="FAD-binding PCMH-type" evidence="16">
    <location>
        <begin position="267"/>
        <end position="449"/>
    </location>
</feature>
<feature type="binding site" evidence="13">
    <location>
        <begin position="383"/>
        <end position="387"/>
    </location>
    <ligand>
        <name>FAD</name>
        <dbReference type="ChEBI" id="CHEBI:57692"/>
    </ligand>
</feature>
<evidence type="ECO:0000256" key="2">
    <source>
        <dbReference type="ARBA" id="ARBA00006849"/>
    </source>
</evidence>
<dbReference type="InterPro" id="IPR001041">
    <property type="entry name" value="2Fe-2S_ferredoxin-type"/>
</dbReference>
<feature type="binding site" evidence="14">
    <location>
        <position position="161"/>
    </location>
    <ligand>
        <name>[2Fe-2S] cluster</name>
        <dbReference type="ChEBI" id="CHEBI:190135"/>
        <label>2</label>
    </ligand>
</feature>
<evidence type="ECO:0000256" key="12">
    <source>
        <dbReference type="PIRSR" id="PIRSR000127-1"/>
    </source>
</evidence>
<feature type="binding site" evidence="14">
    <location>
        <position position="121"/>
    </location>
    <ligand>
        <name>[2Fe-2S] cluster</name>
        <dbReference type="ChEBI" id="CHEBI:190135"/>
        <label>1</label>
    </ligand>
</feature>
<dbReference type="InterPro" id="IPR036683">
    <property type="entry name" value="CO_DH_flav_C_dom_sf"/>
</dbReference>
<dbReference type="InterPro" id="IPR036856">
    <property type="entry name" value="Ald_Oxase/Xan_DH_a/b_sf"/>
</dbReference>
<keyword evidence="8" id="KW-0560">Oxidoreductase</keyword>
<dbReference type="PANTHER" id="PTHR45444">
    <property type="entry name" value="XANTHINE DEHYDROGENASE"/>
    <property type="match status" value="1"/>
</dbReference>
<dbReference type="InterPro" id="IPR016169">
    <property type="entry name" value="FAD-bd_PCMH_sub2"/>
</dbReference>
<dbReference type="InterPro" id="IPR046867">
    <property type="entry name" value="AldOxase/xan_DH_MoCoBD2"/>
</dbReference>
<dbReference type="Pfam" id="PF03450">
    <property type="entry name" value="CO_deh_flav_C"/>
    <property type="match status" value="1"/>
</dbReference>
<dbReference type="InterPro" id="IPR000674">
    <property type="entry name" value="Ald_Oxase/Xan_DH_a/b"/>
</dbReference>
<feature type="region of interest" description="Disordered" evidence="15">
    <location>
        <begin position="244"/>
        <end position="265"/>
    </location>
</feature>
<dbReference type="Gene3D" id="3.30.43.10">
    <property type="entry name" value="Uridine Diphospho-n-acetylenolpyruvylglucosamine Reductase, domain 2"/>
    <property type="match status" value="1"/>
</dbReference>
<dbReference type="Pfam" id="PF20256">
    <property type="entry name" value="MoCoBD_2"/>
    <property type="match status" value="1"/>
</dbReference>
<evidence type="ECO:0000256" key="11">
    <source>
        <dbReference type="ARBA" id="ARBA00034078"/>
    </source>
</evidence>
<name>A0A2T7PJI6_POMCA</name>
<dbReference type="InterPro" id="IPR008274">
    <property type="entry name" value="AldOxase/xan_DH_MoCoBD1"/>
</dbReference>
<keyword evidence="6 14" id="KW-0479">Metal-binding</keyword>
<dbReference type="SUPFAM" id="SSF54292">
    <property type="entry name" value="2Fe-2S ferredoxin-like"/>
    <property type="match status" value="1"/>
</dbReference>
<feature type="binding site" evidence="14">
    <location>
        <position position="899"/>
    </location>
    <ligand>
        <name>Mo-molybdopterin</name>
        <dbReference type="ChEBI" id="CHEBI:71302"/>
    </ligand>
    <ligandPart>
        <name>Mo</name>
        <dbReference type="ChEBI" id="CHEBI:28685"/>
    </ligandPart>
</feature>
<dbReference type="PANTHER" id="PTHR45444:SF3">
    <property type="entry name" value="XANTHINE DEHYDROGENASE"/>
    <property type="match status" value="1"/>
</dbReference>
<dbReference type="EMBL" id="PZQS01000003">
    <property type="protein sequence ID" value="PVD33596.1"/>
    <property type="molecule type" value="Genomic_DNA"/>
</dbReference>
<dbReference type="SUPFAM" id="SSF55447">
    <property type="entry name" value="CO dehydrogenase flavoprotein C-terminal domain-like"/>
    <property type="match status" value="1"/>
</dbReference>
<dbReference type="InterPro" id="IPR012675">
    <property type="entry name" value="Beta-grasp_dom_sf"/>
</dbReference>
<dbReference type="GO" id="GO:0051537">
    <property type="term" value="F:2 iron, 2 sulfur cluster binding"/>
    <property type="evidence" value="ECO:0007669"/>
    <property type="project" value="UniProtKB-KW"/>
</dbReference>
<accession>A0A2T7PJI6</accession>
<dbReference type="SUPFAM" id="SSF54665">
    <property type="entry name" value="CO dehydrogenase molybdoprotein N-domain-like"/>
    <property type="match status" value="1"/>
</dbReference>
<dbReference type="GO" id="GO:0071949">
    <property type="term" value="F:FAD binding"/>
    <property type="evidence" value="ECO:0007669"/>
    <property type="project" value="InterPro"/>
</dbReference>
<protein>
    <recommendedName>
        <fullName evidence="16">FAD-binding PCMH-type domain-containing protein</fullName>
    </recommendedName>
</protein>
<evidence type="ECO:0000259" key="16">
    <source>
        <dbReference type="PROSITE" id="PS51387"/>
    </source>
</evidence>
<evidence type="ECO:0000256" key="4">
    <source>
        <dbReference type="ARBA" id="ARBA00022630"/>
    </source>
</evidence>
<feature type="binding site" evidence="14">
    <location>
        <position position="96"/>
    </location>
    <ligand>
        <name>[2Fe-2S] cluster</name>
        <dbReference type="ChEBI" id="CHEBI:190135"/>
        <label>1</label>
    </ligand>
</feature>
<evidence type="ECO:0000256" key="13">
    <source>
        <dbReference type="PIRSR" id="PIRSR000127-2"/>
    </source>
</evidence>
<dbReference type="Pfam" id="PF00941">
    <property type="entry name" value="FAD_binding_5"/>
    <property type="match status" value="1"/>
</dbReference>
<dbReference type="PROSITE" id="PS00197">
    <property type="entry name" value="2FE2S_FER_1"/>
    <property type="match status" value="1"/>
</dbReference>
<dbReference type="InterPro" id="IPR002346">
    <property type="entry name" value="Mopterin_DH_FAD-bd"/>
</dbReference>
<evidence type="ECO:0000256" key="1">
    <source>
        <dbReference type="ARBA" id="ARBA00001974"/>
    </source>
</evidence>
<comment type="caution">
    <text evidence="17">The sequence shown here is derived from an EMBL/GenBank/DDBJ whole genome shotgun (WGS) entry which is preliminary data.</text>
</comment>
<dbReference type="InterPro" id="IPR005107">
    <property type="entry name" value="CO_DH_flav_C"/>
</dbReference>
<comment type="cofactor">
    <cofactor evidence="11">
        <name>[2Fe-2S] cluster</name>
        <dbReference type="ChEBI" id="CHEBI:190135"/>
    </cofactor>
</comment>
<evidence type="ECO:0000256" key="14">
    <source>
        <dbReference type="PIRSR" id="PIRSR000127-3"/>
    </source>
</evidence>
<dbReference type="Pfam" id="PF02738">
    <property type="entry name" value="MoCoBD_1"/>
    <property type="match status" value="1"/>
</dbReference>
<comment type="cofactor">
    <cofactor evidence="14">
        <name>[2Fe-2S] cluster</name>
        <dbReference type="ChEBI" id="CHEBI:190135"/>
    </cofactor>
    <text evidence="14">Binds 2 [2Fe-2S] clusters.</text>
</comment>
<dbReference type="InterPro" id="IPR016167">
    <property type="entry name" value="FAD-bd_PCMH_sub1"/>
</dbReference>
<dbReference type="OrthoDB" id="8300278at2759"/>
<dbReference type="FunFam" id="3.30.365.10:FF:000001">
    <property type="entry name" value="Xanthine dehydrogenase oxidase"/>
    <property type="match status" value="1"/>
</dbReference>
<proteinExistence type="inferred from homology"/>
<evidence type="ECO:0000256" key="9">
    <source>
        <dbReference type="ARBA" id="ARBA00023004"/>
    </source>
</evidence>
<sequence>MPVSVDGPLLCPACGSKQEVPPGSAGQEEYAGTCISCGFYMKLRLQQGASDGVTFTVNGIQCTVGDEFNPATSLNEYLRRTGVSRGTKQLCIEGGCGVCLVAVKLYEPVSATSQVYAVNSCLVQLYMCDGWEITTIEGLGNVRTGLHAIQKRLTKYNGAQCGFCSPAQVMNMYGLLQRNPTPTMQQVEDAYDVSICRCTGYRSILDAMKSFATDAPSSLQGGMIDIEDLNPKMCKQTGKRCEGKCDKKSDKKSCSSDRQQDSGSLGNVGARAVWFKPTTLQELYSLLHQHRTDNYRLFFGNTGYGVYKEIGPWMYDKMIDIRGIRELYRIEFTPSLVWGANLTLTNIHDLCDKARSNASLPYAAVFAEHIKKVANNGVRNLASWAGNLMLKHRHPEFLSDIYTMLDVVGTRLLIGDDLGNKSQCTLKEFLSLDMQGKVIEAALLPTYTDTNNYIRLYRVSQRLQADHGHVIAGFNMKIDKTNNCTVLQRPTIVFQGISGTLNRAENTETFLEGKQLGDPQVLKDCFSMLSIELTPASDPLLASAEYRRSAAMSFFYKYVLDVCGDKVAHRYQSGGASLVRPVSSASHSYDTRREEWPLNEPMTSVDADYLTLPGVYKFIQASDFPAGGKNNFNLFGQTPEEILSSGRVEYAGQPIGIIVADDPQMASTAASMVNVTYKNVQPPLVNLRTAISQKSFFPHQRDPVIRGDPDLAIAQSPRRLTGSIEVGDQYHFYLESQSSRCVPNDTGGMDVRATTQWVDGTAKVVAEALNIPVSRVNMEVERIGGAFGGRITRNGMVSGACALAAYIMQRPVRLVMDLHTNMKSLGKRLPCVGEYEVGFTEEGKMNGIKFTYYLDCGHNDAESGAFYVPTYIDNVYYIPNWNLTTVSVKTNKPTNTACRAPDALPSEFMIETVMEHIAKSLNKDPTEIRKLNFYQKGQFALNGTRLDYCNIGDIVSQIETSSDFEARKRHVAEFNQANRWRKRGLSLVPTRYGMAWTMGKYSVFVAIFHSDGSIAIEHGGIDMGQGINTKASKPFIFCTIFDRVAQVCAYELGVPMSLIQVKNNSSTVNANSVVTAGSMGSELCSMGVIQCCQRLKANMAPVRMRMPTAPWKDIVSECYRSGIDLSAHAYTNPVSQFPNQYSVYGAAVAEAEVDILTGQSQINRVDILYDCGESLNPEIDIGQVEGGFMMGLGCHLLEDSKFDPELEFFSRMELGCEYKPPLPKDLPIDFRVNLLRNAPNPVGVLRSKATGEPPVAMSSSALFAIKHCVEAARAEIGHDTYFPLNSPALVQHVQTACQVNPTQFTFGN</sequence>
<dbReference type="InterPro" id="IPR036884">
    <property type="entry name" value="2Fe-2S-bd_dom_sf"/>
</dbReference>
<dbReference type="CDD" id="cd00207">
    <property type="entry name" value="fer2"/>
    <property type="match status" value="1"/>
</dbReference>
<feature type="binding site" evidence="14">
    <location>
        <position position="1077"/>
    </location>
    <ligand>
        <name>Mo-molybdopterin</name>
        <dbReference type="ChEBI" id="CHEBI:71302"/>
    </ligand>
    <ligandPart>
        <name>Mo</name>
        <dbReference type="ChEBI" id="CHEBI:28685"/>
    </ligandPart>
</feature>
<dbReference type="SUPFAM" id="SSF47741">
    <property type="entry name" value="CO dehydrogenase ISP C-domain like"/>
    <property type="match status" value="1"/>
</dbReference>
<feature type="binding site" evidence="14">
    <location>
        <position position="756"/>
    </location>
    <ligand>
        <name>Mo-molybdopterin</name>
        <dbReference type="ChEBI" id="CHEBI:71302"/>
    </ligand>
    <ligandPart>
        <name>Mo</name>
        <dbReference type="ChEBI" id="CHEBI:28685"/>
    </ligandPart>
</feature>
<evidence type="ECO:0000256" key="8">
    <source>
        <dbReference type="ARBA" id="ARBA00023002"/>
    </source>
</evidence>
<evidence type="ECO:0000256" key="3">
    <source>
        <dbReference type="ARBA" id="ARBA00022505"/>
    </source>
</evidence>
<feature type="compositionally biased region" description="Basic and acidic residues" evidence="15">
    <location>
        <begin position="244"/>
        <end position="260"/>
    </location>
</feature>
<feature type="binding site" evidence="13">
    <location>
        <position position="458"/>
    </location>
    <ligand>
        <name>FAD</name>
        <dbReference type="ChEBI" id="CHEBI:57692"/>
    </ligand>
</feature>
<comment type="cofactor">
    <cofactor evidence="1 13">
        <name>FAD</name>
        <dbReference type="ChEBI" id="CHEBI:57692"/>
    </cofactor>
</comment>
<dbReference type="InterPro" id="IPR016208">
    <property type="entry name" value="Ald_Oxase/xanthine_DH-like"/>
</dbReference>
<gene>
    <name evidence="17" type="ORF">C0Q70_04853</name>
</gene>
<keyword evidence="3 14" id="KW-0500">Molybdenum</keyword>
<organism evidence="17 18">
    <name type="scientific">Pomacea canaliculata</name>
    <name type="common">Golden apple snail</name>
    <dbReference type="NCBI Taxonomy" id="400727"/>
    <lineage>
        <taxon>Eukaryota</taxon>
        <taxon>Metazoa</taxon>
        <taxon>Spiralia</taxon>
        <taxon>Lophotrochozoa</taxon>
        <taxon>Mollusca</taxon>
        <taxon>Gastropoda</taxon>
        <taxon>Caenogastropoda</taxon>
        <taxon>Architaenioglossa</taxon>
        <taxon>Ampullarioidea</taxon>
        <taxon>Ampullariidae</taxon>
        <taxon>Pomacea</taxon>
    </lineage>
</organism>
<evidence type="ECO:0000256" key="10">
    <source>
        <dbReference type="ARBA" id="ARBA00023014"/>
    </source>
</evidence>
<dbReference type="Pfam" id="PF01799">
    <property type="entry name" value="Fer2_2"/>
    <property type="match status" value="1"/>
</dbReference>
<dbReference type="Gene3D" id="3.10.20.30">
    <property type="match status" value="1"/>
</dbReference>
<dbReference type="SUPFAM" id="SSF56176">
    <property type="entry name" value="FAD-binding/transporter-associated domain-like"/>
    <property type="match status" value="1"/>
</dbReference>
<dbReference type="Gene3D" id="1.10.150.120">
    <property type="entry name" value="[2Fe-2S]-binding domain"/>
    <property type="match status" value="1"/>
</dbReference>
<dbReference type="InterPro" id="IPR016166">
    <property type="entry name" value="FAD-bd_PCMH"/>
</dbReference>
<comment type="cofactor">
    <cofactor evidence="14">
        <name>Mo-molybdopterin</name>
        <dbReference type="ChEBI" id="CHEBI:71302"/>
    </cofactor>
    <text evidence="14">Binds 1 Mo-molybdopterin (Mo-MPT) cofactor per subunit.</text>
</comment>
<dbReference type="Gene3D" id="3.30.465.10">
    <property type="match status" value="1"/>
</dbReference>
<comment type="similarity">
    <text evidence="2">Belongs to the xanthine dehydrogenase family.</text>
</comment>
<evidence type="ECO:0000256" key="7">
    <source>
        <dbReference type="ARBA" id="ARBA00022827"/>
    </source>
</evidence>
<feature type="binding site" evidence="14">
    <location>
        <position position="198"/>
    </location>
    <ligand>
        <name>[2Fe-2S] cluster</name>
        <dbReference type="ChEBI" id="CHEBI:190135"/>
        <label>2</label>
    </ligand>
</feature>
<dbReference type="Gene3D" id="3.90.1170.50">
    <property type="entry name" value="Aldehyde oxidase/xanthine dehydrogenase, a/b hammerhead"/>
    <property type="match status" value="1"/>
</dbReference>
<dbReference type="InterPro" id="IPR037165">
    <property type="entry name" value="AldOxase/xan_DH_Mopterin-bd_sf"/>
</dbReference>
<dbReference type="Pfam" id="PF01315">
    <property type="entry name" value="Ald_Xan_dh_C"/>
    <property type="match status" value="1"/>
</dbReference>
<feature type="binding site" evidence="14">
    <location>
        <position position="91"/>
    </location>
    <ligand>
        <name>[2Fe-2S] cluster</name>
        <dbReference type="ChEBI" id="CHEBI:190135"/>
        <label>1</label>
    </ligand>
</feature>
<keyword evidence="7 13" id="KW-0274">FAD</keyword>
<evidence type="ECO:0000256" key="15">
    <source>
        <dbReference type="SAM" id="MobiDB-lite"/>
    </source>
</evidence>